<dbReference type="Proteomes" id="UP001215598">
    <property type="component" value="Unassembled WGS sequence"/>
</dbReference>
<feature type="compositionally biased region" description="Basic residues" evidence="1">
    <location>
        <begin position="51"/>
        <end position="60"/>
    </location>
</feature>
<reference evidence="2" key="1">
    <citation type="submission" date="2023-03" db="EMBL/GenBank/DDBJ databases">
        <title>Massive genome expansion in bonnet fungi (Mycena s.s.) driven by repeated elements and novel gene families across ecological guilds.</title>
        <authorList>
            <consortium name="Lawrence Berkeley National Laboratory"/>
            <person name="Harder C.B."/>
            <person name="Miyauchi S."/>
            <person name="Viragh M."/>
            <person name="Kuo A."/>
            <person name="Thoen E."/>
            <person name="Andreopoulos B."/>
            <person name="Lu D."/>
            <person name="Skrede I."/>
            <person name="Drula E."/>
            <person name="Henrissat B."/>
            <person name="Morin E."/>
            <person name="Kohler A."/>
            <person name="Barry K."/>
            <person name="LaButti K."/>
            <person name="Morin E."/>
            <person name="Salamov A."/>
            <person name="Lipzen A."/>
            <person name="Mereny Z."/>
            <person name="Hegedus B."/>
            <person name="Baldrian P."/>
            <person name="Stursova M."/>
            <person name="Weitz H."/>
            <person name="Taylor A."/>
            <person name="Grigoriev I.V."/>
            <person name="Nagy L.G."/>
            <person name="Martin F."/>
            <person name="Kauserud H."/>
        </authorList>
    </citation>
    <scope>NUCLEOTIDE SEQUENCE</scope>
    <source>
        <strain evidence="2">CBHHK182m</strain>
    </source>
</reference>
<feature type="region of interest" description="Disordered" evidence="1">
    <location>
        <begin position="178"/>
        <end position="215"/>
    </location>
</feature>
<comment type="caution">
    <text evidence="2">The sequence shown here is derived from an EMBL/GenBank/DDBJ whole genome shotgun (WGS) entry which is preliminary data.</text>
</comment>
<gene>
    <name evidence="2" type="ORF">B0H16DRAFT_410821</name>
</gene>
<protein>
    <submittedName>
        <fullName evidence="2">Uncharacterized protein</fullName>
    </submittedName>
</protein>
<organism evidence="2 3">
    <name type="scientific">Mycena metata</name>
    <dbReference type="NCBI Taxonomy" id="1033252"/>
    <lineage>
        <taxon>Eukaryota</taxon>
        <taxon>Fungi</taxon>
        <taxon>Dikarya</taxon>
        <taxon>Basidiomycota</taxon>
        <taxon>Agaricomycotina</taxon>
        <taxon>Agaricomycetes</taxon>
        <taxon>Agaricomycetidae</taxon>
        <taxon>Agaricales</taxon>
        <taxon>Marasmiineae</taxon>
        <taxon>Mycenaceae</taxon>
        <taxon>Mycena</taxon>
    </lineage>
</organism>
<feature type="region of interest" description="Disordered" evidence="1">
    <location>
        <begin position="238"/>
        <end position="258"/>
    </location>
</feature>
<dbReference type="EMBL" id="JARKIB010000256">
    <property type="protein sequence ID" value="KAJ7719142.1"/>
    <property type="molecule type" value="Genomic_DNA"/>
</dbReference>
<proteinExistence type="predicted"/>
<evidence type="ECO:0000313" key="3">
    <source>
        <dbReference type="Proteomes" id="UP001215598"/>
    </source>
</evidence>
<dbReference type="AlphaFoldDB" id="A0AAD7HFS1"/>
<keyword evidence="3" id="KW-1185">Reference proteome</keyword>
<evidence type="ECO:0000313" key="2">
    <source>
        <dbReference type="EMBL" id="KAJ7719142.1"/>
    </source>
</evidence>
<feature type="region of interest" description="Disordered" evidence="1">
    <location>
        <begin position="45"/>
        <end position="101"/>
    </location>
</feature>
<feature type="compositionally biased region" description="Pro residues" evidence="1">
    <location>
        <begin position="242"/>
        <end position="252"/>
    </location>
</feature>
<feature type="compositionally biased region" description="Basic residues" evidence="1">
    <location>
        <begin position="81"/>
        <end position="97"/>
    </location>
</feature>
<accession>A0AAD7HFS1</accession>
<sequence length="268" mass="29797">MRRTAYLQIRPRDAVRALASTYIFDGDVQRCSSPACARACPCPPSSSSTRLHLHSKKNHLRPTPPIHPRWHRAGDCPTSSSRRRIHPRSRPHPRSPRSARVPAPLHRVRAGAWRSIRTARARRTCYSRSRRIRDGLAGREEGRVPHPIPSAPSGFSSARTPYVCGLPQVRSRRRCGISIPLPSSLPPSTPRGQGNTSGWRPYVSRSCSSTSPTLSTYPTTPAVHFARLARVPHASRARQYPYRPPPHSPVDPRPSLSTLHASRLSVSC</sequence>
<name>A0AAD7HFS1_9AGAR</name>
<evidence type="ECO:0000256" key="1">
    <source>
        <dbReference type="SAM" id="MobiDB-lite"/>
    </source>
</evidence>
<feature type="compositionally biased region" description="Low complexity" evidence="1">
    <location>
        <begin position="204"/>
        <end position="215"/>
    </location>
</feature>